<dbReference type="STRING" id="1528.SAMN04488579_11715"/>
<dbReference type="InterPro" id="IPR006977">
    <property type="entry name" value="Yip1_dom"/>
</dbReference>
<keyword evidence="8" id="KW-1185">Reference proteome</keyword>
<keyword evidence="2 5" id="KW-0812">Transmembrane</keyword>
<keyword evidence="4 5" id="KW-0472">Membrane</keyword>
<name>A0A1H3HAL4_EUBBA</name>
<evidence type="ECO:0000256" key="5">
    <source>
        <dbReference type="SAM" id="Phobius"/>
    </source>
</evidence>
<feature type="transmembrane region" description="Helical" evidence="5">
    <location>
        <begin position="184"/>
        <end position="205"/>
    </location>
</feature>
<dbReference type="Proteomes" id="UP000199652">
    <property type="component" value="Unassembled WGS sequence"/>
</dbReference>
<comment type="subcellular location">
    <subcellularLocation>
        <location evidence="1">Membrane</location>
        <topology evidence="1">Multi-pass membrane protein</topology>
    </subcellularLocation>
</comment>
<reference evidence="8" key="1">
    <citation type="submission" date="2016-10" db="EMBL/GenBank/DDBJ databases">
        <authorList>
            <person name="Varghese N."/>
            <person name="Submissions S."/>
        </authorList>
    </citation>
    <scope>NUCLEOTIDE SEQUENCE [LARGE SCALE GENOMIC DNA]</scope>
    <source>
        <strain evidence="8">VPI 5359</strain>
    </source>
</reference>
<evidence type="ECO:0000256" key="3">
    <source>
        <dbReference type="ARBA" id="ARBA00022989"/>
    </source>
</evidence>
<accession>A0A1H3HAL4</accession>
<dbReference type="OrthoDB" id="9822492at2"/>
<evidence type="ECO:0000256" key="2">
    <source>
        <dbReference type="ARBA" id="ARBA00022692"/>
    </source>
</evidence>
<dbReference type="RefSeq" id="WP_090246022.1">
    <property type="nucleotide sequence ID" value="NZ_FNOU01000017.1"/>
</dbReference>
<sequence length="221" mass="23739">MKNLFKHIYQIIRHPVTFFEEAQTWEKRPIWIPILILVLTGIIGGLSAGGAVSAFSGMLTEDQAGMVKTIAMITGIIGGPIGLLLAWLIKGLIYQGILKKMSGEGDEAKLNDTLFFTGICSFPLMIPAILNTIIALTGHVSLNLSGGFNVVSYLAGSINLFIIYQLFLTIIAMAKLHRLSYKKAAIPIIALEVIVAIFNLVTGLMSASSTASVMNSVNSGQ</sequence>
<evidence type="ECO:0000313" key="7">
    <source>
        <dbReference type="EMBL" id="SDY12457.1"/>
    </source>
</evidence>
<dbReference type="AlphaFoldDB" id="A0A1H3HAL4"/>
<feature type="domain" description="Yip1" evidence="6">
    <location>
        <begin position="10"/>
        <end position="201"/>
    </location>
</feature>
<evidence type="ECO:0000256" key="1">
    <source>
        <dbReference type="ARBA" id="ARBA00004141"/>
    </source>
</evidence>
<feature type="transmembrane region" description="Helical" evidence="5">
    <location>
        <begin position="70"/>
        <end position="93"/>
    </location>
</feature>
<protein>
    <submittedName>
        <fullName evidence="7">Yip1 domain-containing protein</fullName>
    </submittedName>
</protein>
<evidence type="ECO:0000259" key="6">
    <source>
        <dbReference type="Pfam" id="PF04893"/>
    </source>
</evidence>
<evidence type="ECO:0000313" key="8">
    <source>
        <dbReference type="Proteomes" id="UP000199652"/>
    </source>
</evidence>
<organism evidence="7 8">
    <name type="scientific">Eubacterium barkeri</name>
    <name type="common">Clostridium barkeri</name>
    <dbReference type="NCBI Taxonomy" id="1528"/>
    <lineage>
        <taxon>Bacteria</taxon>
        <taxon>Bacillati</taxon>
        <taxon>Bacillota</taxon>
        <taxon>Clostridia</taxon>
        <taxon>Eubacteriales</taxon>
        <taxon>Eubacteriaceae</taxon>
        <taxon>Eubacterium</taxon>
    </lineage>
</organism>
<feature type="transmembrane region" description="Helical" evidence="5">
    <location>
        <begin position="150"/>
        <end position="172"/>
    </location>
</feature>
<dbReference type="EMBL" id="FNOU01000017">
    <property type="protein sequence ID" value="SDY12457.1"/>
    <property type="molecule type" value="Genomic_DNA"/>
</dbReference>
<dbReference type="Pfam" id="PF04893">
    <property type="entry name" value="Yip1"/>
    <property type="match status" value="1"/>
</dbReference>
<feature type="transmembrane region" description="Helical" evidence="5">
    <location>
        <begin position="30"/>
        <end position="58"/>
    </location>
</feature>
<evidence type="ECO:0000256" key="4">
    <source>
        <dbReference type="ARBA" id="ARBA00023136"/>
    </source>
</evidence>
<gene>
    <name evidence="7" type="ORF">SAMN04488579_11715</name>
</gene>
<dbReference type="GO" id="GO:0016020">
    <property type="term" value="C:membrane"/>
    <property type="evidence" value="ECO:0007669"/>
    <property type="project" value="UniProtKB-SubCell"/>
</dbReference>
<proteinExistence type="predicted"/>
<feature type="transmembrane region" description="Helical" evidence="5">
    <location>
        <begin position="114"/>
        <end position="138"/>
    </location>
</feature>
<keyword evidence="3 5" id="KW-1133">Transmembrane helix</keyword>